<keyword evidence="1" id="KW-0732">Signal</keyword>
<feature type="chain" id="PRO_5045088362" description="Bulb-type lectin domain-containing protein" evidence="1">
    <location>
        <begin position="28"/>
        <end position="155"/>
    </location>
</feature>
<dbReference type="InterPro" id="IPR001480">
    <property type="entry name" value="Bulb-type_lectin_dom"/>
</dbReference>
<organism evidence="3 4">
    <name type="scientific">Kutzneria viridogrisea</name>
    <dbReference type="NCBI Taxonomy" id="47990"/>
    <lineage>
        <taxon>Bacteria</taxon>
        <taxon>Bacillati</taxon>
        <taxon>Actinomycetota</taxon>
        <taxon>Actinomycetes</taxon>
        <taxon>Pseudonocardiales</taxon>
        <taxon>Pseudonocardiaceae</taxon>
        <taxon>Kutzneria</taxon>
    </lineage>
</organism>
<keyword evidence="4" id="KW-1185">Reference proteome</keyword>
<evidence type="ECO:0000313" key="4">
    <source>
        <dbReference type="Proteomes" id="UP000517916"/>
    </source>
</evidence>
<accession>A0ABR6BC30</accession>
<evidence type="ECO:0000259" key="2">
    <source>
        <dbReference type="PROSITE" id="PS50927"/>
    </source>
</evidence>
<dbReference type="EMBL" id="JACJID010000001">
    <property type="protein sequence ID" value="MBA8924422.1"/>
    <property type="molecule type" value="Genomic_DNA"/>
</dbReference>
<evidence type="ECO:0000256" key="1">
    <source>
        <dbReference type="SAM" id="SignalP"/>
    </source>
</evidence>
<protein>
    <recommendedName>
        <fullName evidence="2">Bulb-type lectin domain-containing protein</fullName>
    </recommendedName>
</protein>
<name>A0ABR6BC30_9PSEU</name>
<proteinExistence type="predicted"/>
<gene>
    <name evidence="3" type="ORF">BC739_001619</name>
</gene>
<dbReference type="SUPFAM" id="SSF51110">
    <property type="entry name" value="alpha-D-mannose-specific plant lectins"/>
    <property type="match status" value="1"/>
</dbReference>
<reference evidence="3 4" key="1">
    <citation type="submission" date="2020-08" db="EMBL/GenBank/DDBJ databases">
        <title>Genomic Encyclopedia of Archaeal and Bacterial Type Strains, Phase II (KMG-II): from individual species to whole genera.</title>
        <authorList>
            <person name="Goeker M."/>
        </authorList>
    </citation>
    <scope>NUCLEOTIDE SEQUENCE [LARGE SCALE GENOMIC DNA]</scope>
    <source>
        <strain evidence="3 4">DSM 43850</strain>
    </source>
</reference>
<dbReference type="Gene3D" id="2.90.10.10">
    <property type="entry name" value="Bulb-type lectin domain"/>
    <property type="match status" value="2"/>
</dbReference>
<dbReference type="PROSITE" id="PS50927">
    <property type="entry name" value="BULB_LECTIN"/>
    <property type="match status" value="1"/>
</dbReference>
<dbReference type="InterPro" id="IPR036426">
    <property type="entry name" value="Bulb-type_lectin_dom_sf"/>
</dbReference>
<dbReference type="SMART" id="SM00108">
    <property type="entry name" value="B_lectin"/>
    <property type="match status" value="1"/>
</dbReference>
<comment type="caution">
    <text evidence="3">The sequence shown here is derived from an EMBL/GenBank/DDBJ whole genome shotgun (WGS) entry which is preliminary data.</text>
</comment>
<dbReference type="RefSeq" id="WP_025357978.1">
    <property type="nucleotide sequence ID" value="NZ_BAAABQ010000021.1"/>
</dbReference>
<sequence length="155" mass="16469">MNFLTRLAVAGAAGAALGTLLIAPAQAAHLPSAATAAAHNAPKFADDTYYFQRGSYLEVNKAYSNSHGTLVFQSDGNLVVYNEYGRALWNAGTYHRGKTAVFQGDGNFVVYDGFGTAVWDAGTTGRGNTLVFQTDGNLVIYDLANQAAWNSRTGH</sequence>
<dbReference type="Proteomes" id="UP000517916">
    <property type="component" value="Unassembled WGS sequence"/>
</dbReference>
<feature type="domain" description="Bulb-type lectin" evidence="2">
    <location>
        <begin position="48"/>
        <end position="153"/>
    </location>
</feature>
<feature type="signal peptide" evidence="1">
    <location>
        <begin position="1"/>
        <end position="27"/>
    </location>
</feature>
<evidence type="ECO:0000313" key="3">
    <source>
        <dbReference type="EMBL" id="MBA8924422.1"/>
    </source>
</evidence>